<dbReference type="AlphaFoldDB" id="A0A1H3YT90"/>
<keyword evidence="2" id="KW-1185">Reference proteome</keyword>
<dbReference type="Proteomes" id="UP000199656">
    <property type="component" value="Unassembled WGS sequence"/>
</dbReference>
<gene>
    <name evidence="1" type="ORF">SAMN05660909_00935</name>
</gene>
<proteinExistence type="predicted"/>
<accession>A0A1H3YT90</accession>
<organism evidence="1 2">
    <name type="scientific">Chitinophaga terrae</name>
    <name type="common">ex Kim and Jung 2007</name>
    <dbReference type="NCBI Taxonomy" id="408074"/>
    <lineage>
        <taxon>Bacteria</taxon>
        <taxon>Pseudomonadati</taxon>
        <taxon>Bacteroidota</taxon>
        <taxon>Chitinophagia</taxon>
        <taxon>Chitinophagales</taxon>
        <taxon>Chitinophagaceae</taxon>
        <taxon>Chitinophaga</taxon>
    </lineage>
</organism>
<sequence length="128" mass="14265">MSGDAVLKKLYYQKASQHLIVNAPASYLELIGDRGFDQEPAAAKKGSYDFVQVFAVKQKELLALLKKLAPFVKEDAYFWACYPKGGKLNSDIKRETVWAAFDTIALNVVSSAAIDDTWTALRARPYTN</sequence>
<dbReference type="OrthoDB" id="9800461at2"/>
<reference evidence="2" key="1">
    <citation type="submission" date="2016-10" db="EMBL/GenBank/DDBJ databases">
        <authorList>
            <person name="Varghese N."/>
            <person name="Submissions S."/>
        </authorList>
    </citation>
    <scope>NUCLEOTIDE SEQUENCE [LARGE SCALE GENOMIC DNA]</scope>
    <source>
        <strain evidence="2">DSM 23920</strain>
    </source>
</reference>
<name>A0A1H3YT90_9BACT</name>
<protein>
    <recommendedName>
        <fullName evidence="3">DUF3052 domain-containing protein</fullName>
    </recommendedName>
</protein>
<evidence type="ECO:0000313" key="2">
    <source>
        <dbReference type="Proteomes" id="UP000199656"/>
    </source>
</evidence>
<dbReference type="RefSeq" id="WP_139169932.1">
    <property type="nucleotide sequence ID" value="NZ_BKAT01000002.1"/>
</dbReference>
<evidence type="ECO:0000313" key="1">
    <source>
        <dbReference type="EMBL" id="SEA14288.1"/>
    </source>
</evidence>
<dbReference type="STRING" id="408074.SAMN05660909_00935"/>
<dbReference type="EMBL" id="FNRL01000003">
    <property type="protein sequence ID" value="SEA14288.1"/>
    <property type="molecule type" value="Genomic_DNA"/>
</dbReference>
<evidence type="ECO:0008006" key="3">
    <source>
        <dbReference type="Google" id="ProtNLM"/>
    </source>
</evidence>